<comment type="caution">
    <text evidence="2">The sequence shown here is derived from an EMBL/GenBank/DDBJ whole genome shotgun (WGS) entry which is preliminary data.</text>
</comment>
<evidence type="ECO:0000313" key="2">
    <source>
        <dbReference type="EMBL" id="KRZ18920.1"/>
    </source>
</evidence>
<feature type="region of interest" description="Disordered" evidence="1">
    <location>
        <begin position="89"/>
        <end position="114"/>
    </location>
</feature>
<name>A0A0V1I7W9_9BILA</name>
<reference evidence="2 3" key="1">
    <citation type="submission" date="2015-01" db="EMBL/GenBank/DDBJ databases">
        <title>Evolution of Trichinella species and genotypes.</title>
        <authorList>
            <person name="Korhonen P.K."/>
            <person name="Edoardo P."/>
            <person name="Giuseppe L.R."/>
            <person name="Gasser R.B."/>
        </authorList>
    </citation>
    <scope>NUCLEOTIDE SEQUENCE [LARGE SCALE GENOMIC DNA]</scope>
    <source>
        <strain evidence="2">ISS1029</strain>
    </source>
</reference>
<dbReference type="EMBL" id="JYDP01000002">
    <property type="protein sequence ID" value="KRZ18920.1"/>
    <property type="molecule type" value="Genomic_DNA"/>
</dbReference>
<dbReference type="Proteomes" id="UP000055024">
    <property type="component" value="Unassembled WGS sequence"/>
</dbReference>
<sequence length="131" mass="15043">MNILYRFFLSSSSSSSSSYYYYASSSPPPCPPPVPIFAQKIFIAPSSTVRFFFDREICFVHWKLNFIENKNFHAFFGLVGLLCRHQSAEKNPEDDVENNKRKPGGRAWSNEQTSLTNESRAEAFSFFTFAI</sequence>
<evidence type="ECO:0000313" key="3">
    <source>
        <dbReference type="Proteomes" id="UP000055024"/>
    </source>
</evidence>
<accession>A0A0V1I7W9</accession>
<protein>
    <submittedName>
        <fullName evidence="2">Uncharacterized protein</fullName>
    </submittedName>
</protein>
<feature type="compositionally biased region" description="Basic and acidic residues" evidence="1">
    <location>
        <begin position="89"/>
        <end position="100"/>
    </location>
</feature>
<keyword evidence="3" id="KW-1185">Reference proteome</keyword>
<organism evidence="2 3">
    <name type="scientific">Trichinella zimbabwensis</name>
    <dbReference type="NCBI Taxonomy" id="268475"/>
    <lineage>
        <taxon>Eukaryota</taxon>
        <taxon>Metazoa</taxon>
        <taxon>Ecdysozoa</taxon>
        <taxon>Nematoda</taxon>
        <taxon>Enoplea</taxon>
        <taxon>Dorylaimia</taxon>
        <taxon>Trichinellida</taxon>
        <taxon>Trichinellidae</taxon>
        <taxon>Trichinella</taxon>
    </lineage>
</organism>
<proteinExistence type="predicted"/>
<gene>
    <name evidence="2" type="ORF">T11_2549</name>
</gene>
<evidence type="ECO:0000256" key="1">
    <source>
        <dbReference type="SAM" id="MobiDB-lite"/>
    </source>
</evidence>
<dbReference type="AlphaFoldDB" id="A0A0V1I7W9"/>